<keyword evidence="7" id="KW-1185">Reference proteome</keyword>
<feature type="compositionally biased region" description="Acidic residues" evidence="5">
    <location>
        <begin position="62"/>
        <end position="76"/>
    </location>
</feature>
<dbReference type="EMBL" id="CAJPIN010001817">
    <property type="protein sequence ID" value="CAG2054875.1"/>
    <property type="molecule type" value="Genomic_DNA"/>
</dbReference>
<feature type="region of interest" description="Disordered" evidence="5">
    <location>
        <begin position="51"/>
        <end position="77"/>
    </location>
</feature>
<evidence type="ECO:0000256" key="1">
    <source>
        <dbReference type="ARBA" id="ARBA00022679"/>
    </source>
</evidence>
<proteinExistence type="predicted"/>
<protein>
    <submittedName>
        <fullName evidence="6">Uncharacterized protein</fullName>
    </submittedName>
</protein>
<gene>
    <name evidence="6" type="ORF">TPAB3V08_LOCUS1891</name>
</gene>
<comment type="caution">
    <text evidence="6">The sequence shown here is derived from an EMBL/GenBank/DDBJ whole genome shotgun (WGS) entry which is preliminary data.</text>
</comment>
<reference evidence="6" key="1">
    <citation type="submission" date="2021-03" db="EMBL/GenBank/DDBJ databases">
        <authorList>
            <person name="Tran Van P."/>
        </authorList>
    </citation>
    <scope>NUCLEOTIDE SEQUENCE</scope>
</reference>
<evidence type="ECO:0000256" key="4">
    <source>
        <dbReference type="ARBA" id="ARBA00022840"/>
    </source>
</evidence>
<dbReference type="Gene3D" id="1.10.510.10">
    <property type="entry name" value="Transferase(Phosphotransferase) domain 1"/>
    <property type="match status" value="1"/>
</dbReference>
<dbReference type="PANTHER" id="PTHR45852">
    <property type="entry name" value="SER/THR-PROTEIN KINASE RIO2"/>
    <property type="match status" value="1"/>
</dbReference>
<accession>A0ABN7NPA9</accession>
<dbReference type="PANTHER" id="PTHR45852:SF1">
    <property type="entry name" value="SERINE_THREONINE-PROTEIN KINASE RIO2"/>
    <property type="match status" value="1"/>
</dbReference>
<feature type="compositionally biased region" description="Basic and acidic residues" evidence="5">
    <location>
        <begin position="51"/>
        <end position="61"/>
    </location>
</feature>
<name>A0ABN7NPA9_TIMPD</name>
<evidence type="ECO:0000256" key="3">
    <source>
        <dbReference type="ARBA" id="ARBA00022777"/>
    </source>
</evidence>
<keyword evidence="4" id="KW-0067">ATP-binding</keyword>
<feature type="region of interest" description="Disordered" evidence="5">
    <location>
        <begin position="108"/>
        <end position="162"/>
    </location>
</feature>
<keyword evidence="1" id="KW-0808">Transferase</keyword>
<keyword evidence="3" id="KW-0418">Kinase</keyword>
<evidence type="ECO:0000313" key="6">
    <source>
        <dbReference type="EMBL" id="CAG2054875.1"/>
    </source>
</evidence>
<feature type="compositionally biased region" description="Basic and acidic residues" evidence="5">
    <location>
        <begin position="108"/>
        <end position="152"/>
    </location>
</feature>
<evidence type="ECO:0000313" key="7">
    <source>
        <dbReference type="Proteomes" id="UP001153148"/>
    </source>
</evidence>
<dbReference type="Proteomes" id="UP001153148">
    <property type="component" value="Unassembled WGS sequence"/>
</dbReference>
<evidence type="ECO:0000256" key="5">
    <source>
        <dbReference type="SAM" id="MobiDB-lite"/>
    </source>
</evidence>
<organism evidence="6 7">
    <name type="scientific">Timema podura</name>
    <name type="common">Walking stick</name>
    <dbReference type="NCBI Taxonomy" id="61482"/>
    <lineage>
        <taxon>Eukaryota</taxon>
        <taxon>Metazoa</taxon>
        <taxon>Ecdysozoa</taxon>
        <taxon>Arthropoda</taxon>
        <taxon>Hexapoda</taxon>
        <taxon>Insecta</taxon>
        <taxon>Pterygota</taxon>
        <taxon>Neoptera</taxon>
        <taxon>Polyneoptera</taxon>
        <taxon>Phasmatodea</taxon>
        <taxon>Timematodea</taxon>
        <taxon>Timematoidea</taxon>
        <taxon>Timematidae</taxon>
        <taxon>Timema</taxon>
    </lineage>
</organism>
<keyword evidence="2" id="KW-0547">Nucleotide-binding</keyword>
<feature type="non-terminal residue" evidence="6">
    <location>
        <position position="1"/>
    </location>
</feature>
<sequence>FFNRDVNCIKDFFRRRFGYESSLHPTFADIQREDDIDVEVSASGFTRQMEKDLSAEMGHEEREDEEEECEEGEEDIDTLRQKVERLMSEEDNSKLKLQVMEQFEGKIVKDNVSNKERDKNPEERKSNRADQSTKEVQLTDKESISDENEKTLNRNLPSPSHCDFKLVSNIIPGGSNSKNLEKEQHTDLLFESECDQNENNRNSYDEGSHNVKNETKPLLARENTPNISSNFDTKSNGFNDARSIRSTSTAATIAPGAIKKRVKMSLERREQKVLAKKRISVKGEASAVTRSRRENSDNIKQCDGIWGWE</sequence>
<evidence type="ECO:0000256" key="2">
    <source>
        <dbReference type="ARBA" id="ARBA00022741"/>
    </source>
</evidence>